<evidence type="ECO:0000313" key="6">
    <source>
        <dbReference type="Proteomes" id="UP001642540"/>
    </source>
</evidence>
<dbReference type="Pfam" id="PF07850">
    <property type="entry name" value="Renin_r"/>
    <property type="match status" value="1"/>
</dbReference>
<feature type="domain" description="Renin receptor-like C-terminal transmembrane spanning segment" evidence="4">
    <location>
        <begin position="217"/>
        <end position="283"/>
    </location>
</feature>
<evidence type="ECO:0000256" key="2">
    <source>
        <dbReference type="SAM" id="Phobius"/>
    </source>
</evidence>
<evidence type="ECO:0000313" key="5">
    <source>
        <dbReference type="EMBL" id="CAL8074049.1"/>
    </source>
</evidence>
<protein>
    <recommendedName>
        <fullName evidence="4">Renin receptor-like C-terminal transmembrane spanning segment domain-containing protein</fullName>
    </recommendedName>
</protein>
<name>A0ABP1PU38_9HEXA</name>
<dbReference type="EMBL" id="CAXLJM020000007">
    <property type="protein sequence ID" value="CAL8074049.1"/>
    <property type="molecule type" value="Genomic_DNA"/>
</dbReference>
<evidence type="ECO:0000256" key="3">
    <source>
        <dbReference type="SAM" id="SignalP"/>
    </source>
</evidence>
<organism evidence="5 6">
    <name type="scientific">Orchesella dallaii</name>
    <dbReference type="NCBI Taxonomy" id="48710"/>
    <lineage>
        <taxon>Eukaryota</taxon>
        <taxon>Metazoa</taxon>
        <taxon>Ecdysozoa</taxon>
        <taxon>Arthropoda</taxon>
        <taxon>Hexapoda</taxon>
        <taxon>Collembola</taxon>
        <taxon>Entomobryomorpha</taxon>
        <taxon>Entomobryoidea</taxon>
        <taxon>Orchesellidae</taxon>
        <taxon>Orchesellinae</taxon>
        <taxon>Orchesella</taxon>
    </lineage>
</organism>
<keyword evidence="3" id="KW-0732">Signal</keyword>
<reference evidence="5 6" key="1">
    <citation type="submission" date="2024-08" db="EMBL/GenBank/DDBJ databases">
        <authorList>
            <person name="Cucini C."/>
            <person name="Frati F."/>
        </authorList>
    </citation>
    <scope>NUCLEOTIDE SEQUENCE [LARGE SCALE GENOMIC DNA]</scope>
</reference>
<proteinExistence type="predicted"/>
<keyword evidence="2" id="KW-0472">Membrane</keyword>
<feature type="chain" id="PRO_5045790829" description="Renin receptor-like C-terminal transmembrane spanning segment domain-containing protein" evidence="3">
    <location>
        <begin position="22"/>
        <end position="284"/>
    </location>
</feature>
<dbReference type="InterPro" id="IPR056780">
    <property type="entry name" value="Renin_r_C"/>
</dbReference>
<evidence type="ECO:0000259" key="4">
    <source>
        <dbReference type="Pfam" id="PF07850"/>
    </source>
</evidence>
<dbReference type="PANTHER" id="PTHR13351:SF1">
    <property type="entry name" value="RENIN RECEPTOR"/>
    <property type="match status" value="1"/>
</dbReference>
<evidence type="ECO:0000256" key="1">
    <source>
        <dbReference type="SAM" id="MobiDB-lite"/>
    </source>
</evidence>
<keyword evidence="6" id="KW-1185">Reference proteome</keyword>
<keyword evidence="2" id="KW-1133">Transmembrane helix</keyword>
<comment type="caution">
    <text evidence="5">The sequence shown here is derived from an EMBL/GenBank/DDBJ whole genome shotgun (WGS) entry which is preliminary data.</text>
</comment>
<feature type="transmembrane region" description="Helical" evidence="2">
    <location>
        <begin position="237"/>
        <end position="263"/>
    </location>
</feature>
<dbReference type="Proteomes" id="UP001642540">
    <property type="component" value="Unassembled WGS sequence"/>
</dbReference>
<keyword evidence="2" id="KW-0812">Transmembrane</keyword>
<gene>
    <name evidence="5" type="ORF">ODALV1_LOCUS2786</name>
</gene>
<feature type="signal peptide" evidence="3">
    <location>
        <begin position="1"/>
        <end position="21"/>
    </location>
</feature>
<sequence>MYHYQSISLFAIAFVTAFAVAEDSVTFVAKPGTLHFNSDNEKITSVQLTNVILTSMGFTVDLRNGGWDGAYISSPFNPPRVVVGLRVRDSSTFETLLGRQIPLIENLKWDELFSILVERGEKRLDNLRSDYFFVNEENAVAQSVLVLDKLSKDVVENGTVAPIIYFADMTRAHLVSPEMDESAKKLVESVEALNGIMILVKSSDITSHHSRRTRQAPPPAPKNPMNLAEDVSEDYPVIFNILLFIGISLTLALIAICVAIASMDPGRDSLIYRVTSAQRFKKDN</sequence>
<accession>A0ABP1PU38</accession>
<dbReference type="InterPro" id="IPR012493">
    <property type="entry name" value="Renin_rcpt"/>
</dbReference>
<feature type="region of interest" description="Disordered" evidence="1">
    <location>
        <begin position="206"/>
        <end position="225"/>
    </location>
</feature>
<dbReference type="PANTHER" id="PTHR13351">
    <property type="entry name" value="RENIN RECEPTOR"/>
    <property type="match status" value="1"/>
</dbReference>